<dbReference type="AlphaFoldDB" id="A0A804KSU0"/>
<proteinExistence type="predicted"/>
<protein>
    <submittedName>
        <fullName evidence="1">(wild Malaysian banana) hypothetical protein</fullName>
    </submittedName>
</protein>
<dbReference type="Gramene" id="Ma10_t05170.1">
    <property type="protein sequence ID" value="Ma10_p05170.1"/>
    <property type="gene ID" value="Ma10_g05170"/>
</dbReference>
<gene>
    <name evidence="1" type="ORF">GSMUA_308410.1</name>
</gene>
<accession>A0A804KSU0</accession>
<reference evidence="1" key="1">
    <citation type="submission" date="2021-03" db="EMBL/GenBank/DDBJ databases">
        <authorList>
            <consortium name="Genoscope - CEA"/>
            <person name="William W."/>
        </authorList>
    </citation>
    <scope>NUCLEOTIDE SEQUENCE</scope>
    <source>
        <strain evidence="1">Doubled-haploid Pahang</strain>
    </source>
</reference>
<dbReference type="Proteomes" id="UP000012960">
    <property type="component" value="Unplaced"/>
</dbReference>
<organism evidence="2 3">
    <name type="scientific">Musa acuminata subsp. malaccensis</name>
    <name type="common">Wild banana</name>
    <name type="synonym">Musa malaccensis</name>
    <dbReference type="NCBI Taxonomy" id="214687"/>
    <lineage>
        <taxon>Eukaryota</taxon>
        <taxon>Viridiplantae</taxon>
        <taxon>Streptophyta</taxon>
        <taxon>Embryophyta</taxon>
        <taxon>Tracheophyta</taxon>
        <taxon>Spermatophyta</taxon>
        <taxon>Magnoliopsida</taxon>
        <taxon>Liliopsida</taxon>
        <taxon>Zingiberales</taxon>
        <taxon>Musaceae</taxon>
        <taxon>Musa</taxon>
    </lineage>
</organism>
<dbReference type="EnsemblPlants" id="Ma10_t05170.1">
    <property type="protein sequence ID" value="Ma10_p05170.1"/>
    <property type="gene ID" value="Ma10_g05170"/>
</dbReference>
<name>A0A804KSU0_MUSAM</name>
<keyword evidence="3" id="KW-1185">Reference proteome</keyword>
<evidence type="ECO:0000313" key="1">
    <source>
        <dbReference type="EMBL" id="CAG1852615.1"/>
    </source>
</evidence>
<dbReference type="InParanoid" id="A0A804KSU0"/>
<evidence type="ECO:0000313" key="3">
    <source>
        <dbReference type="Proteomes" id="UP000012960"/>
    </source>
</evidence>
<sequence length="91" mass="10858">MIIEFKHCVLTAICGCHHQRYPSYTRIFVDGIIGSLGTLTLINWRLWYTPVVARFTVVSVAPRIRSDSRLARRRTELWIESRRWGRQRAWR</sequence>
<reference evidence="2" key="2">
    <citation type="submission" date="2021-05" db="UniProtKB">
        <authorList>
            <consortium name="EnsemblPlants"/>
        </authorList>
    </citation>
    <scope>IDENTIFICATION</scope>
    <source>
        <strain evidence="2">subsp. malaccensis</strain>
    </source>
</reference>
<dbReference type="EMBL" id="HG996476">
    <property type="protein sequence ID" value="CAG1852615.1"/>
    <property type="molecule type" value="Genomic_DNA"/>
</dbReference>
<evidence type="ECO:0000313" key="2">
    <source>
        <dbReference type="EnsemblPlants" id="Ma10_p05170.1"/>
    </source>
</evidence>